<dbReference type="GeneID" id="66074512"/>
<dbReference type="Proteomes" id="UP001049176">
    <property type="component" value="Chromosome 3"/>
</dbReference>
<gene>
    <name evidence="2" type="ORF">E1B28_005436</name>
</gene>
<reference evidence="2" key="1">
    <citation type="journal article" date="2021" name="Genome Biol. Evol.">
        <title>The assembled and annotated genome of the fairy-ring fungus Marasmius oreades.</title>
        <authorList>
            <person name="Hiltunen M."/>
            <person name="Ament-Velasquez S.L."/>
            <person name="Johannesson H."/>
        </authorList>
    </citation>
    <scope>NUCLEOTIDE SEQUENCE</scope>
    <source>
        <strain evidence="2">03SP1</strain>
    </source>
</reference>
<dbReference type="RefSeq" id="XP_043011082.1">
    <property type="nucleotide sequence ID" value="XM_043149998.1"/>
</dbReference>
<keyword evidence="1" id="KW-0812">Transmembrane</keyword>
<keyword evidence="1" id="KW-1133">Transmembrane helix</keyword>
<accession>A0A9P7S3V1</accession>
<evidence type="ECO:0000256" key="1">
    <source>
        <dbReference type="SAM" id="Phobius"/>
    </source>
</evidence>
<comment type="caution">
    <text evidence="2">The sequence shown here is derived from an EMBL/GenBank/DDBJ whole genome shotgun (WGS) entry which is preliminary data.</text>
</comment>
<name>A0A9P7S3V1_9AGAR</name>
<sequence>MQVNYLSNVLLASVSLMAPSDEVCGLLALYSLDVLNLILFLWSTGSSEPPPEPSELSGGIMAVLGDNANVLGHLIGQFFLTGVNFLSAIYLAEGEIPLEKMGHFGALVIILLDFMVRKPGKKTSKGKEETIRMV</sequence>
<protein>
    <submittedName>
        <fullName evidence="2">Uncharacterized protein</fullName>
    </submittedName>
</protein>
<evidence type="ECO:0000313" key="3">
    <source>
        <dbReference type="Proteomes" id="UP001049176"/>
    </source>
</evidence>
<organism evidence="2 3">
    <name type="scientific">Marasmius oreades</name>
    <name type="common">fairy-ring Marasmius</name>
    <dbReference type="NCBI Taxonomy" id="181124"/>
    <lineage>
        <taxon>Eukaryota</taxon>
        <taxon>Fungi</taxon>
        <taxon>Dikarya</taxon>
        <taxon>Basidiomycota</taxon>
        <taxon>Agaricomycotina</taxon>
        <taxon>Agaricomycetes</taxon>
        <taxon>Agaricomycetidae</taxon>
        <taxon>Agaricales</taxon>
        <taxon>Marasmiineae</taxon>
        <taxon>Marasmiaceae</taxon>
        <taxon>Marasmius</taxon>
    </lineage>
</organism>
<keyword evidence="1" id="KW-0472">Membrane</keyword>
<dbReference type="AlphaFoldDB" id="A0A9P7S3V1"/>
<keyword evidence="3" id="KW-1185">Reference proteome</keyword>
<feature type="transmembrane region" description="Helical" evidence="1">
    <location>
        <begin position="70"/>
        <end position="92"/>
    </location>
</feature>
<dbReference type="EMBL" id="CM032183">
    <property type="protein sequence ID" value="KAG7094612.1"/>
    <property type="molecule type" value="Genomic_DNA"/>
</dbReference>
<evidence type="ECO:0000313" key="2">
    <source>
        <dbReference type="EMBL" id="KAG7094612.1"/>
    </source>
</evidence>
<proteinExistence type="predicted"/>
<dbReference type="KEGG" id="more:E1B28_005436"/>